<evidence type="ECO:0000259" key="7">
    <source>
        <dbReference type="Pfam" id="PF02601"/>
    </source>
</evidence>
<dbReference type="GO" id="GO:0003676">
    <property type="term" value="F:nucleic acid binding"/>
    <property type="evidence" value="ECO:0007669"/>
    <property type="project" value="InterPro"/>
</dbReference>
<accession>A0A2I6S579</accession>
<keyword evidence="1 5" id="KW-0963">Cytoplasm</keyword>
<keyword evidence="3 5" id="KW-0378">Hydrolase</keyword>
<gene>
    <name evidence="5" type="primary">xseA</name>
    <name evidence="9" type="ORF">C0099_05295</name>
</gene>
<evidence type="ECO:0000313" key="9">
    <source>
        <dbReference type="EMBL" id="AUN94403.1"/>
    </source>
</evidence>
<dbReference type="GO" id="GO:0006308">
    <property type="term" value="P:DNA catabolic process"/>
    <property type="evidence" value="ECO:0007669"/>
    <property type="project" value="UniProtKB-UniRule"/>
</dbReference>
<feature type="domain" description="OB-fold nucleic acid binding" evidence="8">
    <location>
        <begin position="12"/>
        <end position="103"/>
    </location>
</feature>
<dbReference type="GO" id="GO:0008855">
    <property type="term" value="F:exodeoxyribonuclease VII activity"/>
    <property type="evidence" value="ECO:0007669"/>
    <property type="project" value="UniProtKB-UniRule"/>
</dbReference>
<dbReference type="EC" id="3.1.11.6" evidence="5"/>
<dbReference type="InterPro" id="IPR025824">
    <property type="entry name" value="OB-fold_nuc-bd_dom"/>
</dbReference>
<comment type="catalytic activity">
    <reaction evidence="5 6">
        <text>Exonucleolytic cleavage in either 5'- to 3'- or 3'- to 5'-direction to yield nucleoside 5'-phosphates.</text>
        <dbReference type="EC" id="3.1.11.6"/>
    </reaction>
</comment>
<organism evidence="9 10">
    <name type="scientific">Pseudazoarcus pumilus</name>
    <dbReference type="NCBI Taxonomy" id="2067960"/>
    <lineage>
        <taxon>Bacteria</taxon>
        <taxon>Pseudomonadati</taxon>
        <taxon>Pseudomonadota</taxon>
        <taxon>Betaproteobacteria</taxon>
        <taxon>Rhodocyclales</taxon>
        <taxon>Zoogloeaceae</taxon>
        <taxon>Pseudazoarcus</taxon>
    </lineage>
</organism>
<evidence type="ECO:0000256" key="6">
    <source>
        <dbReference type="RuleBase" id="RU004355"/>
    </source>
</evidence>
<evidence type="ECO:0000256" key="1">
    <source>
        <dbReference type="ARBA" id="ARBA00022490"/>
    </source>
</evidence>
<dbReference type="PANTHER" id="PTHR30008:SF0">
    <property type="entry name" value="EXODEOXYRIBONUCLEASE 7 LARGE SUBUNIT"/>
    <property type="match status" value="1"/>
</dbReference>
<dbReference type="Pfam" id="PF13742">
    <property type="entry name" value="tRNA_anti_2"/>
    <property type="match status" value="1"/>
</dbReference>
<keyword evidence="4 5" id="KW-0269">Exonuclease</keyword>
<comment type="subcellular location">
    <subcellularLocation>
        <location evidence="5 6">Cytoplasm</location>
    </subcellularLocation>
</comment>
<dbReference type="GO" id="GO:0005737">
    <property type="term" value="C:cytoplasm"/>
    <property type="evidence" value="ECO:0007669"/>
    <property type="project" value="UniProtKB-SubCell"/>
</dbReference>
<evidence type="ECO:0000259" key="8">
    <source>
        <dbReference type="Pfam" id="PF13742"/>
    </source>
</evidence>
<dbReference type="GO" id="GO:0009318">
    <property type="term" value="C:exodeoxyribonuclease VII complex"/>
    <property type="evidence" value="ECO:0007669"/>
    <property type="project" value="UniProtKB-UniRule"/>
</dbReference>
<protein>
    <recommendedName>
        <fullName evidence="5">Exodeoxyribonuclease 7 large subunit</fullName>
        <ecNumber evidence="5">3.1.11.6</ecNumber>
    </recommendedName>
    <alternativeName>
        <fullName evidence="5">Exodeoxyribonuclease VII large subunit</fullName>
        <shortName evidence="5">Exonuclease VII large subunit</shortName>
    </alternativeName>
</protein>
<name>A0A2I6S579_9RHOO</name>
<feature type="domain" description="Exonuclease VII large subunit C-terminal" evidence="7">
    <location>
        <begin position="127"/>
        <end position="440"/>
    </location>
</feature>
<dbReference type="NCBIfam" id="TIGR00237">
    <property type="entry name" value="xseA"/>
    <property type="match status" value="1"/>
</dbReference>
<keyword evidence="10" id="KW-1185">Reference proteome</keyword>
<dbReference type="KEGG" id="atw:C0099_05295"/>
<dbReference type="EMBL" id="CP025682">
    <property type="protein sequence ID" value="AUN94403.1"/>
    <property type="molecule type" value="Genomic_DNA"/>
</dbReference>
<keyword evidence="2 5" id="KW-0540">Nuclease</keyword>
<evidence type="ECO:0000313" key="10">
    <source>
        <dbReference type="Proteomes" id="UP000242205"/>
    </source>
</evidence>
<evidence type="ECO:0000256" key="3">
    <source>
        <dbReference type="ARBA" id="ARBA00022801"/>
    </source>
</evidence>
<dbReference type="HAMAP" id="MF_00378">
    <property type="entry name" value="Exonuc_7_L"/>
    <property type="match status" value="1"/>
</dbReference>
<dbReference type="InterPro" id="IPR003753">
    <property type="entry name" value="Exonuc_VII_L"/>
</dbReference>
<dbReference type="OrthoDB" id="9802795at2"/>
<reference evidence="9 10" key="1">
    <citation type="submission" date="2018-01" db="EMBL/GenBank/DDBJ databases">
        <authorList>
            <person name="Fu G.-Y."/>
        </authorList>
    </citation>
    <scope>NUCLEOTIDE SEQUENCE [LARGE SCALE GENOMIC DNA]</scope>
    <source>
        <strain evidence="9 10">SY39</strain>
    </source>
</reference>
<comment type="function">
    <text evidence="5">Bidirectionally degrades single-stranded DNA into large acid-insoluble oligonucleotides, which are then degraded further into small acid-soluble oligonucleotides.</text>
</comment>
<dbReference type="PANTHER" id="PTHR30008">
    <property type="entry name" value="EXODEOXYRIBONUCLEASE 7 LARGE SUBUNIT"/>
    <property type="match status" value="1"/>
</dbReference>
<evidence type="ECO:0000256" key="2">
    <source>
        <dbReference type="ARBA" id="ARBA00022722"/>
    </source>
</evidence>
<dbReference type="CDD" id="cd04489">
    <property type="entry name" value="ExoVII_LU_OBF"/>
    <property type="match status" value="1"/>
</dbReference>
<dbReference type="InterPro" id="IPR020579">
    <property type="entry name" value="Exonuc_VII_lsu_C"/>
</dbReference>
<dbReference type="RefSeq" id="WP_102246473.1">
    <property type="nucleotide sequence ID" value="NZ_CP025682.1"/>
</dbReference>
<dbReference type="Proteomes" id="UP000242205">
    <property type="component" value="Chromosome"/>
</dbReference>
<dbReference type="Pfam" id="PF02601">
    <property type="entry name" value="Exonuc_VII_L"/>
    <property type="match status" value="1"/>
</dbReference>
<comment type="subunit">
    <text evidence="5">Heterooligomer composed of large and small subunits.</text>
</comment>
<evidence type="ECO:0000256" key="5">
    <source>
        <dbReference type="HAMAP-Rule" id="MF_00378"/>
    </source>
</evidence>
<dbReference type="AlphaFoldDB" id="A0A2I6S579"/>
<sequence length="457" mass="48846">MPRPDLPDRPLAVGELNRFARVCLEGAFPLLRVTGEVSNIARPASGHLYFTLKDERAQVRCAMWRSRAQTLPFRLADGMRVEARAQVTLYEPRGEFQLTVEGLRAAGAGDLYEAFLRLKARLEAEGLFDAATRRALPLYPRRIGVVSSHAAAAWQDVLAALARRAPGIGIVLYPSLVQGEGAGAQLAAAVNTASARADRDGIDALLVVRGGGSLEDLWAFNDEALARAIRACAVPVVSGVGHETDVTIADFAADLRAPTPTAAAELVSAGYHAAAERLDALARTLPAEMLRHLGTAAQRVDRAALRLVHPRERLARSRETTTRLATALSAALARRLERERGRLDTLALRLRTARPRLDERNARCAGLGERLTRAGEAVVLRRRERLDALAGILTSLSPQATLSRGFAIVRDAHGNIVREAASVVAGDAIAVELGSGSLDAEVTASHSEVGPGLSSGR</sequence>
<comment type="similarity">
    <text evidence="5 6">Belongs to the XseA family.</text>
</comment>
<proteinExistence type="inferred from homology"/>
<evidence type="ECO:0000256" key="4">
    <source>
        <dbReference type="ARBA" id="ARBA00022839"/>
    </source>
</evidence>